<dbReference type="EMBL" id="UOEM01000043">
    <property type="protein sequence ID" value="VAW12384.1"/>
    <property type="molecule type" value="Genomic_DNA"/>
</dbReference>
<comment type="similarity">
    <text evidence="1">Belongs to the bacterial solute-binding protein 7 family.</text>
</comment>
<dbReference type="NCBIfam" id="NF037995">
    <property type="entry name" value="TRAP_S1"/>
    <property type="match status" value="1"/>
</dbReference>
<evidence type="ECO:0000256" key="1">
    <source>
        <dbReference type="ARBA" id="ARBA00009023"/>
    </source>
</evidence>
<dbReference type="InterPro" id="IPR038404">
    <property type="entry name" value="TRAP_DctP_sf"/>
</dbReference>
<reference evidence="4" key="1">
    <citation type="submission" date="2018-06" db="EMBL/GenBank/DDBJ databases">
        <authorList>
            <person name="Zhirakovskaya E."/>
        </authorList>
    </citation>
    <scope>NUCLEOTIDE SEQUENCE</scope>
</reference>
<proteinExistence type="inferred from homology"/>
<evidence type="ECO:0000256" key="2">
    <source>
        <dbReference type="ARBA" id="ARBA00022448"/>
    </source>
</evidence>
<evidence type="ECO:0000313" key="4">
    <source>
        <dbReference type="EMBL" id="VAW12384.1"/>
    </source>
</evidence>
<accession>A0A3B0TUX8</accession>
<organism evidence="4">
    <name type="scientific">hydrothermal vent metagenome</name>
    <dbReference type="NCBI Taxonomy" id="652676"/>
    <lineage>
        <taxon>unclassified sequences</taxon>
        <taxon>metagenomes</taxon>
        <taxon>ecological metagenomes</taxon>
    </lineage>
</organism>
<dbReference type="InterPro" id="IPR018389">
    <property type="entry name" value="DctP_fam"/>
</dbReference>
<evidence type="ECO:0000256" key="3">
    <source>
        <dbReference type="ARBA" id="ARBA00022729"/>
    </source>
</evidence>
<name>A0A3B0TUX8_9ZZZZ</name>
<dbReference type="Gene3D" id="3.40.190.170">
    <property type="entry name" value="Bacterial extracellular solute-binding protein, family 7"/>
    <property type="match status" value="1"/>
</dbReference>
<dbReference type="AlphaFoldDB" id="A0A3B0TUX8"/>
<protein>
    <recommendedName>
        <fullName evidence="5">TRAP-type C4-dicarboxylate transport system, periplasmic component</fullName>
    </recommendedName>
</protein>
<keyword evidence="2" id="KW-0813">Transport</keyword>
<dbReference type="PANTHER" id="PTHR33376:SF7">
    <property type="entry name" value="C4-DICARBOXYLATE-BINDING PROTEIN DCTB"/>
    <property type="match status" value="1"/>
</dbReference>
<dbReference type="GO" id="GO:0055085">
    <property type="term" value="P:transmembrane transport"/>
    <property type="evidence" value="ECO:0007669"/>
    <property type="project" value="InterPro"/>
</dbReference>
<gene>
    <name evidence="4" type="ORF">MNBD_ALPHA09-121</name>
</gene>
<sequence>MNKFFKLTLGALGAAGVVAVSTAAMAQATEMRCSHQLPPKHHIAQVIDKWAAEVEAQSGGSIDVQIFGANSLRNAKQNIAAVAKGDIECAFSVNFQWGKTVPTMNVTLKPYSVTDKDLLARWPGSPAAAFLDAKLLEKGVQNTVWLFTTRMSAFTSKGAPLIKPDDFKGVKIRGINSLVDAGLVALGAAPSAMSGSKVYQALSTGVIDAGLTDISAAYSRKYFEVQDHVTVSPLFSVFFHGYVNPAWYGKLTDAQKTALKVAGDKAAQWAIELTESSAAKAPAQLAEKGMKVHIHTPDEIAAMKAVMGPAFDKAFADATGDDGKTLLDLIAKM</sequence>
<evidence type="ECO:0008006" key="5">
    <source>
        <dbReference type="Google" id="ProtNLM"/>
    </source>
</evidence>
<keyword evidence="3" id="KW-0732">Signal</keyword>
<dbReference type="Pfam" id="PF03480">
    <property type="entry name" value="DctP"/>
    <property type="match status" value="1"/>
</dbReference>
<dbReference type="PANTHER" id="PTHR33376">
    <property type="match status" value="1"/>
</dbReference>